<gene>
    <name evidence="1" type="ORF">E2493_17060</name>
</gene>
<sequence>MASSKTPASTLRQRLPWLLPLLLFLGLIGLLSLSSDVRRRLGIKPNHPGYEWLRDELERAQLLSRSAAAESRVQTNAAAAQILEQAIRYSRSNARRSGTREIPSNVKMALAAHFPESILDETRWRLAGSDLTLGSAVAAWYGREGGAVALVDTIIFSDQRMAGNLVLWAHELTHALQYEELGLREFARLYVSGHALLERQAWQNAYRIGAVLQQQRQAASKRKFTACDRSNLPARGIERPLTVRAELLSLRAGRGSRANTGCLSGARELSKAAVPRALLDRELPGTPWPTSAEEQPDEFVVRAKIASYPRLQVTRSPRNLARS</sequence>
<reference evidence="1 2" key="1">
    <citation type="submission" date="2019-03" db="EMBL/GenBank/DDBJ databases">
        <title>Genome sequence of Sphingomonas sp. 17J27-24.</title>
        <authorList>
            <person name="Kim M."/>
            <person name="Maeng S."/>
            <person name="Sathiyaraj S."/>
        </authorList>
    </citation>
    <scope>NUCLEOTIDE SEQUENCE [LARGE SCALE GENOMIC DNA]</scope>
    <source>
        <strain evidence="1 2">17J27-24</strain>
    </source>
</reference>
<protein>
    <submittedName>
        <fullName evidence="1">DUF4157 domain-containing protein</fullName>
    </submittedName>
</protein>
<dbReference type="AlphaFoldDB" id="A0A4Y8ZP80"/>
<proteinExistence type="predicted"/>
<name>A0A4Y8ZP80_9SPHN</name>
<evidence type="ECO:0000313" key="2">
    <source>
        <dbReference type="Proteomes" id="UP000298213"/>
    </source>
</evidence>
<dbReference type="EMBL" id="SPDV01000040">
    <property type="protein sequence ID" value="TFI57062.1"/>
    <property type="molecule type" value="Genomic_DNA"/>
</dbReference>
<comment type="caution">
    <text evidence="1">The sequence shown here is derived from an EMBL/GenBank/DDBJ whole genome shotgun (WGS) entry which is preliminary data.</text>
</comment>
<organism evidence="1 2">
    <name type="scientific">Sphingomonas parva</name>
    <dbReference type="NCBI Taxonomy" id="2555898"/>
    <lineage>
        <taxon>Bacteria</taxon>
        <taxon>Pseudomonadati</taxon>
        <taxon>Pseudomonadota</taxon>
        <taxon>Alphaproteobacteria</taxon>
        <taxon>Sphingomonadales</taxon>
        <taxon>Sphingomonadaceae</taxon>
        <taxon>Sphingomonas</taxon>
    </lineage>
</organism>
<evidence type="ECO:0000313" key="1">
    <source>
        <dbReference type="EMBL" id="TFI57062.1"/>
    </source>
</evidence>
<dbReference type="Proteomes" id="UP000298213">
    <property type="component" value="Unassembled WGS sequence"/>
</dbReference>
<accession>A0A4Y8ZP80</accession>
<keyword evidence="2" id="KW-1185">Reference proteome</keyword>